<sequence length="111" mass="12329">MVFLRSCNVFHIFASKTMGTAMDKTTRKSKVSAILITNDQSAKVGCGFSPGQPPQAKDRFAYVRVTKSMESIDKLNFCTQQSLILGYPSLIIYENDSIHTQVSISMLLAFL</sequence>
<reference evidence="1 2" key="1">
    <citation type="submission" date="2014-12" db="EMBL/GenBank/DDBJ databases">
        <title>Draft genome sequence of Paenibacillus kamchatkensis strain B-2647.</title>
        <authorList>
            <person name="Karlyshev A.V."/>
            <person name="Kudryashova E.B."/>
        </authorList>
    </citation>
    <scope>NUCLEOTIDE SEQUENCE [LARGE SCALE GENOMIC DNA]</scope>
    <source>
        <strain evidence="1 2">VKM B-2647</strain>
    </source>
</reference>
<evidence type="ECO:0000313" key="2">
    <source>
        <dbReference type="Proteomes" id="UP000031967"/>
    </source>
</evidence>
<protein>
    <submittedName>
        <fullName evidence="1">Uncharacterized protein</fullName>
    </submittedName>
</protein>
<accession>A0ABR5ADK6</accession>
<dbReference type="Proteomes" id="UP000031967">
    <property type="component" value="Unassembled WGS sequence"/>
</dbReference>
<name>A0ABR5ADK6_9BACL</name>
<comment type="caution">
    <text evidence="1">The sequence shown here is derived from an EMBL/GenBank/DDBJ whole genome shotgun (WGS) entry which is preliminary data.</text>
</comment>
<keyword evidence="2" id="KW-1185">Reference proteome</keyword>
<evidence type="ECO:0000313" key="1">
    <source>
        <dbReference type="EMBL" id="KIL39120.1"/>
    </source>
</evidence>
<organism evidence="1 2">
    <name type="scientific">Gordoniibacillus kamchatkensis</name>
    <dbReference type="NCBI Taxonomy" id="1590651"/>
    <lineage>
        <taxon>Bacteria</taxon>
        <taxon>Bacillati</taxon>
        <taxon>Bacillota</taxon>
        <taxon>Bacilli</taxon>
        <taxon>Bacillales</taxon>
        <taxon>Paenibacillaceae</taxon>
        <taxon>Gordoniibacillus</taxon>
    </lineage>
</organism>
<dbReference type="EMBL" id="JXAK01000043">
    <property type="protein sequence ID" value="KIL39120.1"/>
    <property type="molecule type" value="Genomic_DNA"/>
</dbReference>
<gene>
    <name evidence="1" type="ORF">SD70_22065</name>
</gene>
<proteinExistence type="predicted"/>